<feature type="compositionally biased region" description="Polar residues" evidence="2">
    <location>
        <begin position="1440"/>
        <end position="1450"/>
    </location>
</feature>
<feature type="compositionally biased region" description="Low complexity" evidence="2">
    <location>
        <begin position="1410"/>
        <end position="1439"/>
    </location>
</feature>
<keyword evidence="1" id="KW-0175">Coiled coil</keyword>
<keyword evidence="4" id="KW-1185">Reference proteome</keyword>
<feature type="compositionally biased region" description="Basic and acidic residues" evidence="2">
    <location>
        <begin position="256"/>
        <end position="272"/>
    </location>
</feature>
<feature type="compositionally biased region" description="Polar residues" evidence="2">
    <location>
        <begin position="1333"/>
        <end position="1350"/>
    </location>
</feature>
<dbReference type="KEGG" id="tet:TTHERM_00059130"/>
<sequence length="1522" mass="178202">MRNVNFVGKKFKKIEDDDLKEKRKREQALNLKRKLLKDEFNEIDELEKFTTKQQEYIQSTKGSTEFQFRKELDVQAEIRQSKEKQLRDLEQQLISLTSEQGSNSQYASQFQQENAFATKSQFSAKQFSTIFSKSYYRSNTLNLLSRTQMANKQEIEDHLVLIKQEIETTQANIENEEERTYSIKNQLDQLFKTKQKIKHALGEIESLNEAADRRFDNLQRIQFLAHEKEQSTSKQLNKIKTELSDQELMRQGILSRQEEKREKEHKGRKDNEETTGNILIKIDEQQVIFNQTKQQLQELLNEERKIIKKRMQSKYIIKYIQFFEKFRELFMGDNVEEDKIKKLYEAQDLHSHNEEKQFDDIIKENNPDADARSVYSMNSAAPINFENKSSMSYNKQNKDQVKEQDYRDNNSNLNQEDQEIERTELISYINSFLDQYPDGLDSCVENILRVLNEMKYEQETNNEKYETLLKSKTLKTHDLLELEKSFKELQKNNPYVELMRNNSVEEERLENIQEAFDAGYVKINTPKYSLVPASHQGEELAKKLSLYTTVNILKMSDMTDFGPVVEEIKYNKNFFFNFFMNYGDSIVRICKIVKTIFKKILQNSPSPLMNKRCQETIKYISSIWMENEKNKEVLETLPMLPELSSVQQSNISSVQQQMNPSGSSTNTNALQVQNSNKHKSRLSIDNIQAEQLEILHQIQVEKELKRHKKFKIIMEKFSLEEIKEMFTNIFGEGYDQEAAEFFQAIKNDRLVWFFCNTENIQEFLINRHASHSYDSKQTVNELLMEFIDLENCASQEYNNKLNELYNHFVGMMNQIKTESKEILDDLKEKNVVYYPFRLYKQSEQQVNPKIAQAVENAIKRQNEYLFSLSESNKDEIQQTSPQNSHHLHHTILNQKISSDDIQKNEPQNQKEGSRLQQIIDYIEKVPSSRQREAAKKKYMIPSGYGQKTLKNNGSGISGGQSLLSSSLIINHTNSSNQQIQMAASVSHSNRATIHLNKEILPLQFTQNSQIQSSQQQQHQLLQQQQTMSSQFQNNGPQILQSNQINNSQNLANLQNTQSTAQITDVTSSQRITQGGTSGILKKQQRKTQDYKSLQDIQEDLFIDEIAKKQKQREKQEYIEYLIKEKEKNKKLLQIEQEKIPNAQFKVIQDLNNRLTQATDTQNMHKKTLRQFSTNQKILSKIDRLDKNYDTTATTNRLFNKIEEEKKSIYKNMVQQEQDEKQDKQNKYTIQIKQENNEDEESEENDDDVETLGKNYAKLRSQQSQTFSYLRSTNAMDQRKKANFETIKGLESERSKNKLFQHHTNAHSSVDSHQNDYLPATTSNVREKGRSSENNRSTVRSWKTSISTAANSKRPDTQQYSSSNNLNSQFYSSQNQKFFQKYTDNNDDRMPNIQEKRSYNTSQEKRKIHSSKSSSDISGKNFKFQSQLNNQNSKNSSQKNTFRAPQTSDAKLNTEFKGGNYDRANFYNFPFFSHPLSVQNNTYNIPMFPMMTAPSLNLYTPTGLLVNYAKNENISIVNSPEYN</sequence>
<name>I7LTW2_TETTS</name>
<evidence type="ECO:0000256" key="1">
    <source>
        <dbReference type="SAM" id="Coils"/>
    </source>
</evidence>
<feature type="coiled-coil region" evidence="1">
    <location>
        <begin position="152"/>
        <end position="179"/>
    </location>
</feature>
<evidence type="ECO:0000256" key="2">
    <source>
        <dbReference type="SAM" id="MobiDB-lite"/>
    </source>
</evidence>
<feature type="region of interest" description="Disordered" evidence="2">
    <location>
        <begin position="388"/>
        <end position="411"/>
    </location>
</feature>
<gene>
    <name evidence="3" type="ORF">TTHERM_00059130</name>
</gene>
<evidence type="ECO:0000313" key="4">
    <source>
        <dbReference type="Proteomes" id="UP000009168"/>
    </source>
</evidence>
<feature type="compositionally biased region" description="Polar residues" evidence="2">
    <location>
        <begin position="1063"/>
        <end position="1074"/>
    </location>
</feature>
<feature type="coiled-coil region" evidence="1">
    <location>
        <begin position="282"/>
        <end position="309"/>
    </location>
</feature>
<accession>I7LTW2</accession>
<reference evidence="4" key="1">
    <citation type="journal article" date="2006" name="PLoS Biol.">
        <title>Macronuclear genome sequence of the ciliate Tetrahymena thermophila, a model eukaryote.</title>
        <authorList>
            <person name="Eisen J.A."/>
            <person name="Coyne R.S."/>
            <person name="Wu M."/>
            <person name="Wu D."/>
            <person name="Thiagarajan M."/>
            <person name="Wortman J.R."/>
            <person name="Badger J.H."/>
            <person name="Ren Q."/>
            <person name="Amedeo P."/>
            <person name="Jones K.M."/>
            <person name="Tallon L.J."/>
            <person name="Delcher A.L."/>
            <person name="Salzberg S.L."/>
            <person name="Silva J.C."/>
            <person name="Haas B.J."/>
            <person name="Majoros W.H."/>
            <person name="Farzad M."/>
            <person name="Carlton J.M."/>
            <person name="Smith R.K. Jr."/>
            <person name="Garg J."/>
            <person name="Pearlman R.E."/>
            <person name="Karrer K.M."/>
            <person name="Sun L."/>
            <person name="Manning G."/>
            <person name="Elde N.C."/>
            <person name="Turkewitz A.P."/>
            <person name="Asai D.J."/>
            <person name="Wilkes D.E."/>
            <person name="Wang Y."/>
            <person name="Cai H."/>
            <person name="Collins K."/>
            <person name="Stewart B.A."/>
            <person name="Lee S.R."/>
            <person name="Wilamowska K."/>
            <person name="Weinberg Z."/>
            <person name="Ruzzo W.L."/>
            <person name="Wloga D."/>
            <person name="Gaertig J."/>
            <person name="Frankel J."/>
            <person name="Tsao C.-C."/>
            <person name="Gorovsky M.A."/>
            <person name="Keeling P.J."/>
            <person name="Waller R.F."/>
            <person name="Patron N.J."/>
            <person name="Cherry J.M."/>
            <person name="Stover N.A."/>
            <person name="Krieger C.J."/>
            <person name="del Toro C."/>
            <person name="Ryder H.F."/>
            <person name="Williamson S.C."/>
            <person name="Barbeau R.A."/>
            <person name="Hamilton E.P."/>
            <person name="Orias E."/>
        </authorList>
    </citation>
    <scope>NUCLEOTIDE SEQUENCE [LARGE SCALE GENOMIC DNA]</scope>
    <source>
        <strain evidence="4">SB210</strain>
    </source>
</reference>
<feature type="region of interest" description="Disordered" evidence="2">
    <location>
        <begin position="1303"/>
        <end position="1367"/>
    </location>
</feature>
<feature type="compositionally biased region" description="Low complexity" evidence="2">
    <location>
        <begin position="1357"/>
        <end position="1367"/>
    </location>
</feature>
<feature type="compositionally biased region" description="Basic and acidic residues" evidence="2">
    <location>
        <begin position="396"/>
        <end position="408"/>
    </location>
</feature>
<feature type="region of interest" description="Disordered" evidence="2">
    <location>
        <begin position="1381"/>
        <end position="1454"/>
    </location>
</feature>
<feature type="region of interest" description="Disordered" evidence="2">
    <location>
        <begin position="1063"/>
        <end position="1086"/>
    </location>
</feature>
<evidence type="ECO:0000313" key="3">
    <source>
        <dbReference type="EMBL" id="EAR87400.3"/>
    </source>
</evidence>
<dbReference type="InParanoid" id="I7LTW2"/>
<organism evidence="3 4">
    <name type="scientific">Tetrahymena thermophila (strain SB210)</name>
    <dbReference type="NCBI Taxonomy" id="312017"/>
    <lineage>
        <taxon>Eukaryota</taxon>
        <taxon>Sar</taxon>
        <taxon>Alveolata</taxon>
        <taxon>Ciliophora</taxon>
        <taxon>Intramacronucleata</taxon>
        <taxon>Oligohymenophorea</taxon>
        <taxon>Hymenostomatida</taxon>
        <taxon>Tetrahymenina</taxon>
        <taxon>Tetrahymenidae</taxon>
        <taxon>Tetrahymena</taxon>
    </lineage>
</organism>
<dbReference type="Proteomes" id="UP000009168">
    <property type="component" value="Unassembled WGS sequence"/>
</dbReference>
<feature type="region of interest" description="Disordered" evidence="2">
    <location>
        <begin position="1015"/>
        <end position="1040"/>
    </location>
</feature>
<dbReference type="RefSeq" id="XP_001007645.3">
    <property type="nucleotide sequence ID" value="XM_001007645.3"/>
</dbReference>
<dbReference type="GeneID" id="7829522"/>
<protein>
    <submittedName>
        <fullName evidence="3">Uncharacterized protein</fullName>
    </submittedName>
</protein>
<dbReference type="EMBL" id="GG662853">
    <property type="protein sequence ID" value="EAR87400.3"/>
    <property type="molecule type" value="Genomic_DNA"/>
</dbReference>
<dbReference type="STRING" id="312017.I7LTW2"/>
<feature type="compositionally biased region" description="Basic and acidic residues" evidence="2">
    <location>
        <begin position="1383"/>
        <end position="1397"/>
    </location>
</feature>
<proteinExistence type="predicted"/>
<dbReference type="OrthoDB" id="299802at2759"/>
<feature type="coiled-coil region" evidence="1">
    <location>
        <begin position="1198"/>
        <end position="1226"/>
    </location>
</feature>
<feature type="coiled-coil region" evidence="1">
    <location>
        <begin position="72"/>
        <end position="99"/>
    </location>
</feature>
<feature type="region of interest" description="Disordered" evidence="2">
    <location>
        <begin position="250"/>
        <end position="274"/>
    </location>
</feature>